<keyword evidence="3" id="KW-1185">Reference proteome</keyword>
<dbReference type="EMBL" id="CYKH01002198">
    <property type="protein sequence ID" value="CUG93826.1"/>
    <property type="molecule type" value="Genomic_DNA"/>
</dbReference>
<gene>
    <name evidence="2" type="ORF">BSAL_45180</name>
</gene>
<feature type="compositionally biased region" description="Low complexity" evidence="1">
    <location>
        <begin position="85"/>
        <end position="106"/>
    </location>
</feature>
<feature type="compositionally biased region" description="Polar residues" evidence="1">
    <location>
        <begin position="111"/>
        <end position="125"/>
    </location>
</feature>
<dbReference type="VEuPathDB" id="TriTrypDB:BSAL_45180"/>
<name>A0A0S4JQN0_BODSA</name>
<organism evidence="2 3">
    <name type="scientific">Bodo saltans</name>
    <name type="common">Flagellated protozoan</name>
    <dbReference type="NCBI Taxonomy" id="75058"/>
    <lineage>
        <taxon>Eukaryota</taxon>
        <taxon>Discoba</taxon>
        <taxon>Euglenozoa</taxon>
        <taxon>Kinetoplastea</taxon>
        <taxon>Metakinetoplastina</taxon>
        <taxon>Eubodonida</taxon>
        <taxon>Bodonidae</taxon>
        <taxon>Bodo</taxon>
    </lineage>
</organism>
<evidence type="ECO:0000256" key="1">
    <source>
        <dbReference type="SAM" id="MobiDB-lite"/>
    </source>
</evidence>
<sequence length="125" mass="13523">MTNNQATTDKAKLPVFTMPALADDTPSRHPCKIRIPSAQKRYMFDPYKAQVTLGLESEESTDESDDSNDGVDDSAFDAVTAPAETPLSLTQPSQPQQQQPTSPTQLRSPEGGNTTASPSCILQRL</sequence>
<reference evidence="3" key="1">
    <citation type="submission" date="2015-09" db="EMBL/GenBank/DDBJ databases">
        <authorList>
            <consortium name="Pathogen Informatics"/>
        </authorList>
    </citation>
    <scope>NUCLEOTIDE SEQUENCE [LARGE SCALE GENOMIC DNA]</scope>
    <source>
        <strain evidence="3">Lake Konstanz</strain>
    </source>
</reference>
<evidence type="ECO:0000313" key="2">
    <source>
        <dbReference type="EMBL" id="CUG93826.1"/>
    </source>
</evidence>
<dbReference type="Proteomes" id="UP000051952">
    <property type="component" value="Unassembled WGS sequence"/>
</dbReference>
<feature type="compositionally biased region" description="Acidic residues" evidence="1">
    <location>
        <begin position="56"/>
        <end position="75"/>
    </location>
</feature>
<evidence type="ECO:0000313" key="3">
    <source>
        <dbReference type="Proteomes" id="UP000051952"/>
    </source>
</evidence>
<feature type="region of interest" description="Disordered" evidence="1">
    <location>
        <begin position="1"/>
        <end position="39"/>
    </location>
</feature>
<accession>A0A0S4JQN0</accession>
<protein>
    <submittedName>
        <fullName evidence="2">Uncharacterized protein</fullName>
    </submittedName>
</protein>
<proteinExistence type="predicted"/>
<dbReference type="AlphaFoldDB" id="A0A0S4JQN0"/>
<feature type="region of interest" description="Disordered" evidence="1">
    <location>
        <begin position="53"/>
        <end position="125"/>
    </location>
</feature>